<dbReference type="GO" id="GO:0045127">
    <property type="term" value="F:N-acetylglucosamine kinase activity"/>
    <property type="evidence" value="ECO:0007669"/>
    <property type="project" value="InterPro"/>
</dbReference>
<accession>C8NHI6</accession>
<dbReference type="eggNOG" id="COG2971">
    <property type="taxonomic scope" value="Bacteria"/>
</dbReference>
<evidence type="ECO:0000313" key="3">
    <source>
        <dbReference type="Proteomes" id="UP000005926"/>
    </source>
</evidence>
<dbReference type="InterPro" id="IPR043129">
    <property type="entry name" value="ATPase_NBD"/>
</dbReference>
<dbReference type="Proteomes" id="UP000005926">
    <property type="component" value="Unassembled WGS sequence"/>
</dbReference>
<dbReference type="InterPro" id="IPR039758">
    <property type="entry name" value="NAGK-like"/>
</dbReference>
<organism evidence="2 3">
    <name type="scientific">Granulicatella adiacens ATCC 49175</name>
    <dbReference type="NCBI Taxonomy" id="638301"/>
    <lineage>
        <taxon>Bacteria</taxon>
        <taxon>Bacillati</taxon>
        <taxon>Bacillota</taxon>
        <taxon>Bacilli</taxon>
        <taxon>Lactobacillales</taxon>
        <taxon>Carnobacteriaceae</taxon>
        <taxon>Granulicatella</taxon>
    </lineage>
</organism>
<dbReference type="InterPro" id="IPR002731">
    <property type="entry name" value="ATPase_BadF"/>
</dbReference>
<keyword evidence="3" id="KW-1185">Reference proteome</keyword>
<dbReference type="HOGENOM" id="CLU_016274_1_0_9"/>
<dbReference type="RefSeq" id="WP_005607766.1">
    <property type="nucleotide sequence ID" value="NZ_CP102283.1"/>
</dbReference>
<dbReference type="Gene3D" id="3.30.420.40">
    <property type="match status" value="2"/>
</dbReference>
<evidence type="ECO:0000259" key="1">
    <source>
        <dbReference type="Pfam" id="PF01869"/>
    </source>
</evidence>
<reference evidence="2 3" key="1">
    <citation type="submission" date="2009-08" db="EMBL/GenBank/DDBJ databases">
        <authorList>
            <person name="Muzny D."/>
            <person name="Qin X."/>
            <person name="Deng J."/>
            <person name="Jiang H."/>
            <person name="Liu Y."/>
            <person name="Qu J."/>
            <person name="Song X.-Z."/>
            <person name="Zhang L."/>
            <person name="Thornton R."/>
            <person name="Coyle M."/>
            <person name="Francisco L."/>
            <person name="Jackson L."/>
            <person name="Javaid M."/>
            <person name="Korchina V."/>
            <person name="Kovar C."/>
            <person name="Mata R."/>
            <person name="Mathew T."/>
            <person name="Ngo R."/>
            <person name="Nguyen L."/>
            <person name="Nguyen N."/>
            <person name="Okwuonu G."/>
            <person name="Ongeri F."/>
            <person name="Pham C."/>
            <person name="Simmons D."/>
            <person name="Wilczek-Boney K."/>
            <person name="Hale W."/>
            <person name="Jakkamsetti A."/>
            <person name="Pham P."/>
            <person name="Ruth R."/>
            <person name="San Lucas F."/>
            <person name="Warren J."/>
            <person name="Zhang J."/>
            <person name="Zhao Z."/>
            <person name="Zhou C."/>
            <person name="Zhu D."/>
            <person name="Lee S."/>
            <person name="Bess C."/>
            <person name="Blankenburg K."/>
            <person name="Forbes L."/>
            <person name="Fu Q."/>
            <person name="Gubbala S."/>
            <person name="Hirani K."/>
            <person name="Jayaseelan J.C."/>
            <person name="Lara F."/>
            <person name="Munidasa M."/>
            <person name="Palculict T."/>
            <person name="Patil S."/>
            <person name="Pu L.-L."/>
            <person name="Saada N."/>
            <person name="Tang L."/>
            <person name="Weissenberger G."/>
            <person name="Zhu Y."/>
            <person name="Hemphill L."/>
            <person name="Shang Y."/>
            <person name="Youmans B."/>
            <person name="Ayvaz T."/>
            <person name="Ross M."/>
            <person name="Santibanez J."/>
            <person name="Aqrawi P."/>
            <person name="Gross S."/>
            <person name="Joshi V."/>
            <person name="Fowler G."/>
            <person name="Nazareth L."/>
            <person name="Reid J."/>
            <person name="Worley K."/>
            <person name="Petrosino J."/>
            <person name="Highlander S."/>
            <person name="Gibbs R."/>
        </authorList>
    </citation>
    <scope>NUCLEOTIDE SEQUENCE [LARGE SCALE GENOMIC DNA]</scope>
    <source>
        <strain evidence="2 3">ATCC 49175</strain>
    </source>
</reference>
<comment type="caution">
    <text evidence="2">The sequence shown here is derived from an EMBL/GenBank/DDBJ whole genome shotgun (WGS) entry which is preliminary data.</text>
</comment>
<protein>
    <submittedName>
        <fullName evidence="2">BadF/BadG/BcrA/BcrD ATPase family protein</fullName>
    </submittedName>
</protein>
<dbReference type="SUPFAM" id="SSF53067">
    <property type="entry name" value="Actin-like ATPase domain"/>
    <property type="match status" value="2"/>
</dbReference>
<dbReference type="PANTHER" id="PTHR12862">
    <property type="entry name" value="BADF TYPE ATPASE DOMAIN-CONTAINING PROTEIN"/>
    <property type="match status" value="1"/>
</dbReference>
<dbReference type="Pfam" id="PF01869">
    <property type="entry name" value="BcrAD_BadFG"/>
    <property type="match status" value="1"/>
</dbReference>
<dbReference type="PANTHER" id="PTHR12862:SF0">
    <property type="entry name" value="N-ACETYL-D-GLUCOSAMINE KINASE"/>
    <property type="match status" value="1"/>
</dbReference>
<feature type="domain" description="ATPase BadF/BadG/BcrA/BcrD type" evidence="1">
    <location>
        <begin position="3"/>
        <end position="161"/>
    </location>
</feature>
<name>C8NHI6_9LACT</name>
<dbReference type="STRING" id="638301.HMPREF0444_1381"/>
<dbReference type="GeneID" id="78412126"/>
<evidence type="ECO:0000313" key="2">
    <source>
        <dbReference type="EMBL" id="EEW37163.1"/>
    </source>
</evidence>
<sequence>MKIGIDAGGTKTKGVLYKDNQIIDELIGEMGNPIVNFELAVSNVLRVIEKLLSQNKLNYMDISIISIGMAGAGTIIQELTCAFKERIPCKFVVDSDLKMSHIATFKNQDGNLFIAGTGSSLLSRKNGEFIQKGGWGHILGDEGSGYWIGKKILTTYIHYLDFSESPLDFSELIPTLEERFPDRTSIIQTVYSKPKTEVAKLATFCTTFDANYFLHTLAEQAGKDIANTLLSCNNDSIIPVAFEGSVIKNNVTILNSCISALQTFHKELQMIPSRPATESVFYL</sequence>
<dbReference type="AlphaFoldDB" id="C8NHI6"/>
<proteinExistence type="predicted"/>
<gene>
    <name evidence="2" type="ORF">HMPREF0444_1381</name>
</gene>
<dbReference type="EMBL" id="ACKZ01000020">
    <property type="protein sequence ID" value="EEW37163.1"/>
    <property type="molecule type" value="Genomic_DNA"/>
</dbReference>